<feature type="transmembrane region" description="Helical" evidence="5">
    <location>
        <begin position="198"/>
        <end position="216"/>
    </location>
</feature>
<dbReference type="Pfam" id="PF00892">
    <property type="entry name" value="EamA"/>
    <property type="match status" value="2"/>
</dbReference>
<feature type="transmembrane region" description="Helical" evidence="5">
    <location>
        <begin position="29"/>
        <end position="49"/>
    </location>
</feature>
<feature type="transmembrane region" description="Helical" evidence="5">
    <location>
        <begin position="88"/>
        <end position="106"/>
    </location>
</feature>
<keyword evidence="4 5" id="KW-0472">Membrane</keyword>
<dbReference type="InterPro" id="IPR037185">
    <property type="entry name" value="EmrE-like"/>
</dbReference>
<keyword evidence="3 5" id="KW-1133">Transmembrane helix</keyword>
<organism evidence="7 8">
    <name type="scientific">Pseudorhodoferax soli</name>
    <dbReference type="NCBI Taxonomy" id="545864"/>
    <lineage>
        <taxon>Bacteria</taxon>
        <taxon>Pseudomonadati</taxon>
        <taxon>Pseudomonadota</taxon>
        <taxon>Betaproteobacteria</taxon>
        <taxon>Burkholderiales</taxon>
        <taxon>Comamonadaceae</taxon>
    </lineage>
</organism>
<feature type="transmembrane region" description="Helical" evidence="5">
    <location>
        <begin position="163"/>
        <end position="186"/>
    </location>
</feature>
<dbReference type="EMBL" id="QPJK01000007">
    <property type="protein sequence ID" value="RCW68870.1"/>
    <property type="molecule type" value="Genomic_DNA"/>
</dbReference>
<evidence type="ECO:0000256" key="4">
    <source>
        <dbReference type="ARBA" id="ARBA00023136"/>
    </source>
</evidence>
<reference evidence="7 8" key="1">
    <citation type="submission" date="2018-07" db="EMBL/GenBank/DDBJ databases">
        <title>Genomic Encyclopedia of Type Strains, Phase IV (KMG-IV): sequencing the most valuable type-strain genomes for metagenomic binning, comparative biology and taxonomic classification.</title>
        <authorList>
            <person name="Goeker M."/>
        </authorList>
    </citation>
    <scope>NUCLEOTIDE SEQUENCE [LARGE SCALE GENOMIC DNA]</scope>
    <source>
        <strain evidence="7 8">DSM 21634</strain>
    </source>
</reference>
<dbReference type="Proteomes" id="UP000252884">
    <property type="component" value="Unassembled WGS sequence"/>
</dbReference>
<evidence type="ECO:0000313" key="8">
    <source>
        <dbReference type="Proteomes" id="UP000252884"/>
    </source>
</evidence>
<feature type="transmembrane region" description="Helical" evidence="5">
    <location>
        <begin position="252"/>
        <end position="269"/>
    </location>
</feature>
<evidence type="ECO:0000313" key="7">
    <source>
        <dbReference type="EMBL" id="RCW68870.1"/>
    </source>
</evidence>
<dbReference type="InterPro" id="IPR000620">
    <property type="entry name" value="EamA_dom"/>
</dbReference>
<keyword evidence="8" id="KW-1185">Reference proteome</keyword>
<dbReference type="SUPFAM" id="SSF103481">
    <property type="entry name" value="Multidrug resistance efflux transporter EmrE"/>
    <property type="match status" value="2"/>
</dbReference>
<dbReference type="AlphaFoldDB" id="A0A368XLQ7"/>
<evidence type="ECO:0000256" key="3">
    <source>
        <dbReference type="ARBA" id="ARBA00022989"/>
    </source>
</evidence>
<sequence length="288" mass="30707">MMVGAMAGFVVNDAIVKHVSEDMPSAQLIFLRGALASLLVLGMALALGARRQLRHALHPRVAARAAVDACATVMYLLSLFHLPLGNATAINLAAPLFMVVFAVWFLKERPGAARWLAVALGFAGVLCVVQPSSEGFNAWALLCLAGTLFHATRDLLTRRIDPAIPSIVVTLSTAVAVTLLSGALSLAQGWQPFTAAQLAWLAGASVFLVAGYFLIIQCMRQGELSLTAPFRYAALLFAVVLGYVVWGDVPDAWAWCGIALLVGSGLYVVHDQRGRTARAERLALEAQE</sequence>
<feature type="domain" description="EamA" evidence="6">
    <location>
        <begin position="2"/>
        <end position="129"/>
    </location>
</feature>
<gene>
    <name evidence="7" type="ORF">DES41_107394</name>
</gene>
<feature type="domain" description="EamA" evidence="6">
    <location>
        <begin position="138"/>
        <end position="264"/>
    </location>
</feature>
<protein>
    <submittedName>
        <fullName evidence="7">Drug/metabolite transporter (DMT)-like permease</fullName>
    </submittedName>
</protein>
<proteinExistence type="predicted"/>
<keyword evidence="2 5" id="KW-0812">Transmembrane</keyword>
<feature type="transmembrane region" description="Helical" evidence="5">
    <location>
        <begin position="228"/>
        <end position="246"/>
    </location>
</feature>
<comment type="subcellular location">
    <subcellularLocation>
        <location evidence="1">Membrane</location>
        <topology evidence="1">Multi-pass membrane protein</topology>
    </subcellularLocation>
</comment>
<accession>A0A368XLQ7</accession>
<evidence type="ECO:0000256" key="5">
    <source>
        <dbReference type="SAM" id="Phobius"/>
    </source>
</evidence>
<comment type="caution">
    <text evidence="7">The sequence shown here is derived from an EMBL/GenBank/DDBJ whole genome shotgun (WGS) entry which is preliminary data.</text>
</comment>
<dbReference type="Gene3D" id="1.10.3730.20">
    <property type="match status" value="2"/>
</dbReference>
<evidence type="ECO:0000256" key="2">
    <source>
        <dbReference type="ARBA" id="ARBA00022692"/>
    </source>
</evidence>
<dbReference type="PANTHER" id="PTHR22911">
    <property type="entry name" value="ACYL-MALONYL CONDENSING ENZYME-RELATED"/>
    <property type="match status" value="1"/>
</dbReference>
<evidence type="ECO:0000256" key="1">
    <source>
        <dbReference type="ARBA" id="ARBA00004141"/>
    </source>
</evidence>
<evidence type="ECO:0000259" key="6">
    <source>
        <dbReference type="Pfam" id="PF00892"/>
    </source>
</evidence>
<dbReference type="PANTHER" id="PTHR22911:SF6">
    <property type="entry name" value="SOLUTE CARRIER FAMILY 35 MEMBER G1"/>
    <property type="match status" value="1"/>
</dbReference>
<feature type="transmembrane region" description="Helical" evidence="5">
    <location>
        <begin position="61"/>
        <end position="82"/>
    </location>
</feature>
<name>A0A368XLQ7_9BURK</name>
<dbReference type="GO" id="GO:0016020">
    <property type="term" value="C:membrane"/>
    <property type="evidence" value="ECO:0007669"/>
    <property type="project" value="UniProtKB-SubCell"/>
</dbReference>